<dbReference type="PROSITE" id="PS51819">
    <property type="entry name" value="VOC"/>
    <property type="match status" value="1"/>
</dbReference>
<dbReference type="SUPFAM" id="SSF54593">
    <property type="entry name" value="Glyoxalase/Bleomycin resistance protein/Dihydroxybiphenyl dioxygenase"/>
    <property type="match status" value="1"/>
</dbReference>
<protein>
    <recommendedName>
        <fullName evidence="2">Bleomycin resistance protein</fullName>
    </recommendedName>
</protein>
<dbReference type="Pfam" id="PF19581">
    <property type="entry name" value="Glyoxalase_7"/>
    <property type="match status" value="1"/>
</dbReference>
<keyword evidence="3" id="KW-0046">Antibiotic resistance</keyword>
<feature type="domain" description="VOC" evidence="4">
    <location>
        <begin position="4"/>
        <end position="118"/>
    </location>
</feature>
<organism evidence="5 6">
    <name type="scientific">Paenibacillus endophyticus</name>
    <dbReference type="NCBI Taxonomy" id="1294268"/>
    <lineage>
        <taxon>Bacteria</taxon>
        <taxon>Bacillati</taxon>
        <taxon>Bacillota</taxon>
        <taxon>Bacilli</taxon>
        <taxon>Bacillales</taxon>
        <taxon>Paenibacillaceae</taxon>
        <taxon>Paenibacillus</taxon>
    </lineage>
</organism>
<evidence type="ECO:0000313" key="6">
    <source>
        <dbReference type="Proteomes" id="UP000518605"/>
    </source>
</evidence>
<evidence type="ECO:0000259" key="4">
    <source>
        <dbReference type="PROSITE" id="PS51819"/>
    </source>
</evidence>
<evidence type="ECO:0000313" key="5">
    <source>
        <dbReference type="EMBL" id="MBB3153907.1"/>
    </source>
</evidence>
<proteinExistence type="inferred from homology"/>
<evidence type="ECO:0000256" key="3">
    <source>
        <dbReference type="ARBA" id="ARBA00023251"/>
    </source>
</evidence>
<dbReference type="CDD" id="cd08349">
    <property type="entry name" value="BLMA_like"/>
    <property type="match status" value="1"/>
</dbReference>
<name>A0A7W5CAA0_9BACL</name>
<dbReference type="Proteomes" id="UP000518605">
    <property type="component" value="Unassembled WGS sequence"/>
</dbReference>
<dbReference type="AlphaFoldDB" id="A0A7W5CAA0"/>
<evidence type="ECO:0000256" key="1">
    <source>
        <dbReference type="ARBA" id="ARBA00011051"/>
    </source>
</evidence>
<evidence type="ECO:0000256" key="2">
    <source>
        <dbReference type="ARBA" id="ARBA00021572"/>
    </source>
</evidence>
<sequence>MVNAMKKTVPILRIFDEDKAREFYIDFLEFVCDWEHRFEPDMPIYMQISSGDCVIHLSEHYGDCTPGSAVRIEVEDAKALQEHLLSKSYKYARPGFDEEWHAVKLTDPFGNRLHFYSHK</sequence>
<reference evidence="5 6" key="1">
    <citation type="submission" date="2020-08" db="EMBL/GenBank/DDBJ databases">
        <title>Genomic Encyclopedia of Type Strains, Phase III (KMG-III): the genomes of soil and plant-associated and newly described type strains.</title>
        <authorList>
            <person name="Whitman W."/>
        </authorList>
    </citation>
    <scope>NUCLEOTIDE SEQUENCE [LARGE SCALE GENOMIC DNA]</scope>
    <source>
        <strain evidence="5 6">CECT 8234</strain>
    </source>
</reference>
<dbReference type="Gene3D" id="3.10.180.10">
    <property type="entry name" value="2,3-Dihydroxybiphenyl 1,2-Dioxygenase, domain 1"/>
    <property type="match status" value="1"/>
</dbReference>
<comment type="caution">
    <text evidence="5">The sequence shown here is derived from an EMBL/GenBank/DDBJ whole genome shotgun (WGS) entry which is preliminary data.</text>
</comment>
<dbReference type="InterPro" id="IPR037523">
    <property type="entry name" value="VOC_core"/>
</dbReference>
<dbReference type="InterPro" id="IPR029068">
    <property type="entry name" value="Glyas_Bleomycin-R_OHBP_Dase"/>
</dbReference>
<dbReference type="EMBL" id="JACHXW010000012">
    <property type="protein sequence ID" value="MBB3153907.1"/>
    <property type="molecule type" value="Genomic_DNA"/>
</dbReference>
<keyword evidence="6" id="KW-1185">Reference proteome</keyword>
<dbReference type="GO" id="GO:0046677">
    <property type="term" value="P:response to antibiotic"/>
    <property type="evidence" value="ECO:0007669"/>
    <property type="project" value="UniProtKB-KW"/>
</dbReference>
<comment type="similarity">
    <text evidence="1">Belongs to the bleomycin resistance protein family.</text>
</comment>
<dbReference type="RefSeq" id="WP_246431840.1">
    <property type="nucleotide sequence ID" value="NZ_CBCSLB010000012.1"/>
</dbReference>
<accession>A0A7W5CAA0</accession>
<gene>
    <name evidence="5" type="ORF">FHS16_003982</name>
</gene>
<dbReference type="InterPro" id="IPR000335">
    <property type="entry name" value="Bleomycin-R"/>
</dbReference>